<dbReference type="GO" id="GO:0006598">
    <property type="term" value="P:polyamine catabolic process"/>
    <property type="evidence" value="ECO:0007669"/>
    <property type="project" value="TreeGrafter"/>
</dbReference>
<dbReference type="Pfam" id="PF07722">
    <property type="entry name" value="Peptidase_C26"/>
    <property type="match status" value="1"/>
</dbReference>
<dbReference type="PROSITE" id="PS51273">
    <property type="entry name" value="GATASE_TYPE_1"/>
    <property type="match status" value="1"/>
</dbReference>
<dbReference type="PATRIC" id="fig|1389489.3.peg.1985"/>
<dbReference type="Gene3D" id="3.40.50.880">
    <property type="match status" value="1"/>
</dbReference>
<name>U3PBD8_LEIXC</name>
<dbReference type="HOGENOM" id="CLU_030756_4_1_11"/>
<dbReference type="PANTHER" id="PTHR43235:SF1">
    <property type="entry name" value="GLUTAMINE AMIDOTRANSFERASE PB2B2.05-RELATED"/>
    <property type="match status" value="1"/>
</dbReference>
<dbReference type="InterPro" id="IPR029062">
    <property type="entry name" value="Class_I_gatase-like"/>
</dbReference>
<dbReference type="Proteomes" id="UP000016743">
    <property type="component" value="Chromosome"/>
</dbReference>
<dbReference type="eggNOG" id="COG2071">
    <property type="taxonomic scope" value="Bacteria"/>
</dbReference>
<dbReference type="AlphaFoldDB" id="U3PBD8"/>
<gene>
    <name evidence="1" type="ORF">O159_20690</name>
</gene>
<dbReference type="GO" id="GO:0033969">
    <property type="term" value="F:gamma-glutamyl-gamma-aminobutyrate hydrolase activity"/>
    <property type="evidence" value="ECO:0007669"/>
    <property type="project" value="TreeGrafter"/>
</dbReference>
<reference evidence="1 2" key="1">
    <citation type="journal article" date="2013" name="Genome Announc.">
        <title>Complete Genome Sequence of Leifsonia xyli subsp. cynodontis Strain DSM46306, a Gram-Positive Bacterial Pathogen of Grasses.</title>
        <authorList>
            <person name="Monteiro-Vitorello C.B."/>
            <person name="Zerillo M.M."/>
            <person name="Van Sluys M.A."/>
            <person name="Camargo L.E."/>
            <person name="Kitajima J.P."/>
        </authorList>
    </citation>
    <scope>NUCLEOTIDE SEQUENCE [LARGE SCALE GENOMIC DNA]</scope>
    <source>
        <strain evidence="1 2">DSM 46306</strain>
    </source>
</reference>
<dbReference type="OrthoDB" id="9813383at2"/>
<dbReference type="SUPFAM" id="SSF52317">
    <property type="entry name" value="Class I glutamine amidotransferase-like"/>
    <property type="match status" value="1"/>
</dbReference>
<accession>U3PBD8</accession>
<evidence type="ECO:0000313" key="2">
    <source>
        <dbReference type="Proteomes" id="UP000016743"/>
    </source>
</evidence>
<dbReference type="InterPro" id="IPR011697">
    <property type="entry name" value="Peptidase_C26"/>
</dbReference>
<dbReference type="GO" id="GO:0005829">
    <property type="term" value="C:cytosol"/>
    <property type="evidence" value="ECO:0007669"/>
    <property type="project" value="TreeGrafter"/>
</dbReference>
<keyword evidence="2" id="KW-1185">Reference proteome</keyword>
<dbReference type="KEGG" id="lxy:O159_20690"/>
<sequence>MLTSARTLAVVEATRFRGHDSAYHAYAQLLVGAVLAGAAEAGWTVTRTAADRGADVVLELTAGADAVVIVGGEDIAPRFYGGPSGYANEGRHLETADAAQIALVRRAVERSVPLIGICRGLQIVNVALGGTLVQDLGDGVHVNQGAPVPDTLTDHAVLLESGSRVEALLGPVAWVRSAHHQAVDALGAGLVVTGRAPDGHIEAIEHESAPILAVQWHLEDPGAPAGQLAALLGALRVPALAVG</sequence>
<protein>
    <submittedName>
        <fullName evidence="1">Uncharacterized protein</fullName>
    </submittedName>
</protein>
<dbReference type="EMBL" id="CP006734">
    <property type="protein sequence ID" value="AGW42052.1"/>
    <property type="molecule type" value="Genomic_DNA"/>
</dbReference>
<organism evidence="1 2">
    <name type="scientific">Leifsonia xyli subsp. cynodontis DSM 46306</name>
    <dbReference type="NCBI Taxonomy" id="1389489"/>
    <lineage>
        <taxon>Bacteria</taxon>
        <taxon>Bacillati</taxon>
        <taxon>Actinomycetota</taxon>
        <taxon>Actinomycetes</taxon>
        <taxon>Micrococcales</taxon>
        <taxon>Microbacteriaceae</taxon>
        <taxon>Leifsonia</taxon>
    </lineage>
</organism>
<dbReference type="InterPro" id="IPR044668">
    <property type="entry name" value="PuuD-like"/>
</dbReference>
<proteinExistence type="predicted"/>
<dbReference type="PANTHER" id="PTHR43235">
    <property type="entry name" value="GLUTAMINE AMIDOTRANSFERASE PB2B2.05-RELATED"/>
    <property type="match status" value="1"/>
</dbReference>
<dbReference type="RefSeq" id="WP_021755550.1">
    <property type="nucleotide sequence ID" value="NC_022438.1"/>
</dbReference>
<evidence type="ECO:0000313" key="1">
    <source>
        <dbReference type="EMBL" id="AGW42052.1"/>
    </source>
</evidence>